<dbReference type="Pfam" id="PF00923">
    <property type="entry name" value="TAL_FSA"/>
    <property type="match status" value="1"/>
</dbReference>
<proteinExistence type="predicted"/>
<organism evidence="2 3">
    <name type="scientific">Candidatus Segetimicrobium genomatis</name>
    <dbReference type="NCBI Taxonomy" id="2569760"/>
    <lineage>
        <taxon>Bacteria</taxon>
        <taxon>Bacillati</taxon>
        <taxon>Candidatus Sysuimicrobiota</taxon>
        <taxon>Candidatus Sysuimicrobiia</taxon>
        <taxon>Candidatus Sysuimicrobiales</taxon>
        <taxon>Candidatus Segetimicrobiaceae</taxon>
        <taxon>Candidatus Segetimicrobium</taxon>
    </lineage>
</organism>
<evidence type="ECO:0000313" key="3">
    <source>
        <dbReference type="Proteomes" id="UP000318093"/>
    </source>
</evidence>
<keyword evidence="2" id="KW-0808">Transferase</keyword>
<evidence type="ECO:0000256" key="1">
    <source>
        <dbReference type="ARBA" id="ARBA00023270"/>
    </source>
</evidence>
<dbReference type="InterPro" id="IPR001585">
    <property type="entry name" value="TAL/FSA"/>
</dbReference>
<dbReference type="EMBL" id="VBAN01000446">
    <property type="protein sequence ID" value="TMI78142.1"/>
    <property type="molecule type" value="Genomic_DNA"/>
</dbReference>
<dbReference type="InterPro" id="IPR013785">
    <property type="entry name" value="Aldolase_TIM"/>
</dbReference>
<sequence length="185" mass="20332">MRPVSELRVKIFADCADLQGMREMARQPWIKGFTTNPTLMRKAGVPDYRAFARDVLAAIPDRPISFEVFSDEFDEMAHQAREIATWGKNVYVKIPVTNTRREPAARVIRALAEAGIKVNVTAILALDQVRDAAQARAGGAPAYVSVFAGRVADTGRDPVSLMAAAREIVALTPNVELIWASPREV</sequence>
<dbReference type="PANTHER" id="PTHR10683">
    <property type="entry name" value="TRANSALDOLASE"/>
    <property type="match status" value="1"/>
</dbReference>
<dbReference type="Gene3D" id="3.20.20.70">
    <property type="entry name" value="Aldolase class I"/>
    <property type="match status" value="1"/>
</dbReference>
<protein>
    <submittedName>
        <fullName evidence="2">Transaldolase</fullName>
        <ecNumber evidence="2">2.2.1.2</ecNumber>
    </submittedName>
</protein>
<dbReference type="AlphaFoldDB" id="A0A537J474"/>
<dbReference type="EC" id="2.2.1.2" evidence="2"/>
<accession>A0A537J474</accession>
<reference evidence="2 3" key="1">
    <citation type="journal article" date="2019" name="Nat. Microbiol.">
        <title>Mediterranean grassland soil C-N compound turnover is dependent on rainfall and depth, and is mediated by genomically divergent microorganisms.</title>
        <authorList>
            <person name="Diamond S."/>
            <person name="Andeer P.F."/>
            <person name="Li Z."/>
            <person name="Crits-Christoph A."/>
            <person name="Burstein D."/>
            <person name="Anantharaman K."/>
            <person name="Lane K.R."/>
            <person name="Thomas B.C."/>
            <person name="Pan C."/>
            <person name="Northen T.R."/>
            <person name="Banfield J.F."/>
        </authorList>
    </citation>
    <scope>NUCLEOTIDE SEQUENCE [LARGE SCALE GENOMIC DNA]</scope>
    <source>
        <strain evidence="2">NP_6</strain>
    </source>
</reference>
<comment type="caution">
    <text evidence="2">The sequence shown here is derived from an EMBL/GenBank/DDBJ whole genome shotgun (WGS) entry which is preliminary data.</text>
</comment>
<feature type="non-terminal residue" evidence="2">
    <location>
        <position position="185"/>
    </location>
</feature>
<keyword evidence="1" id="KW-0704">Schiff base</keyword>
<dbReference type="GO" id="GO:0004801">
    <property type="term" value="F:transaldolase activity"/>
    <property type="evidence" value="ECO:0007669"/>
    <property type="project" value="UniProtKB-EC"/>
</dbReference>
<dbReference type="Proteomes" id="UP000318093">
    <property type="component" value="Unassembled WGS sequence"/>
</dbReference>
<evidence type="ECO:0000313" key="2">
    <source>
        <dbReference type="EMBL" id="TMI78142.1"/>
    </source>
</evidence>
<dbReference type="PANTHER" id="PTHR10683:SF40">
    <property type="entry name" value="FRUCTOSE-6-PHOSPHATE ALDOLASE 1-RELATED"/>
    <property type="match status" value="1"/>
</dbReference>
<gene>
    <name evidence="2" type="ORF">E6H03_12610</name>
</gene>
<dbReference type="SUPFAM" id="SSF51569">
    <property type="entry name" value="Aldolase"/>
    <property type="match status" value="1"/>
</dbReference>
<name>A0A537J474_9BACT</name>
<dbReference type="GO" id="GO:0005975">
    <property type="term" value="P:carbohydrate metabolic process"/>
    <property type="evidence" value="ECO:0007669"/>
    <property type="project" value="InterPro"/>
</dbReference>